<evidence type="ECO:0000256" key="6">
    <source>
        <dbReference type="ARBA" id="ARBA00022670"/>
    </source>
</evidence>
<keyword evidence="11" id="KW-0961">Cell wall biogenesis/degradation</keyword>
<dbReference type="SUPFAM" id="SSF69189">
    <property type="entry name" value="Penicillin-binding protein associated domain"/>
    <property type="match status" value="1"/>
</dbReference>
<keyword evidence="10" id="KW-0573">Peptidoglycan synthesis</keyword>
<feature type="active site" evidence="13">
    <location>
        <position position="142"/>
    </location>
</feature>
<dbReference type="InterPro" id="IPR015956">
    <property type="entry name" value="Peniciliin-bd_prot_C_sf"/>
</dbReference>
<evidence type="ECO:0000256" key="11">
    <source>
        <dbReference type="ARBA" id="ARBA00023316"/>
    </source>
</evidence>
<keyword evidence="16" id="KW-1133">Transmembrane helix</keyword>
<dbReference type="InterPro" id="IPR001967">
    <property type="entry name" value="Peptidase_S11_N"/>
</dbReference>
<dbReference type="AlphaFoldDB" id="A0A1H9V151"/>
<feature type="active site" description="Proton acceptor" evidence="13">
    <location>
        <position position="81"/>
    </location>
</feature>
<dbReference type="InterPro" id="IPR037167">
    <property type="entry name" value="Peptidase_S11_C_sf"/>
</dbReference>
<evidence type="ECO:0000256" key="8">
    <source>
        <dbReference type="ARBA" id="ARBA00022801"/>
    </source>
</evidence>
<keyword evidence="9" id="KW-0133">Cell shape</keyword>
<accession>A0A1H9V151</accession>
<feature type="binding site" evidence="14">
    <location>
        <position position="267"/>
    </location>
    <ligand>
        <name>substrate</name>
    </ligand>
</feature>
<reference evidence="18 19" key="1">
    <citation type="submission" date="2016-10" db="EMBL/GenBank/DDBJ databases">
        <authorList>
            <person name="de Groot N.N."/>
        </authorList>
    </citation>
    <scope>NUCLEOTIDE SEQUENCE [LARGE SCALE GENOMIC DNA]</scope>
    <source>
        <strain evidence="18 19">CGMCC 1.7727</strain>
    </source>
</reference>
<dbReference type="Pfam" id="PF07943">
    <property type="entry name" value="PBP5_C"/>
    <property type="match status" value="1"/>
</dbReference>
<keyword evidence="7" id="KW-0732">Signal</keyword>
<dbReference type="GO" id="GO:0006508">
    <property type="term" value="P:proteolysis"/>
    <property type="evidence" value="ECO:0007669"/>
    <property type="project" value="UniProtKB-KW"/>
</dbReference>
<feature type="domain" description="Peptidase S11 D-Ala-D-Ala carboxypeptidase A C-terminal" evidence="17">
    <location>
        <begin position="317"/>
        <end position="427"/>
    </location>
</feature>
<evidence type="ECO:0000256" key="13">
    <source>
        <dbReference type="PIRSR" id="PIRSR618044-1"/>
    </source>
</evidence>
<comment type="pathway">
    <text evidence="2">Cell wall biogenesis; peptidoglycan biosynthesis.</text>
</comment>
<keyword evidence="6" id="KW-0645">Protease</keyword>
<dbReference type="SUPFAM" id="SSF56601">
    <property type="entry name" value="beta-lactamase/transpeptidase-like"/>
    <property type="match status" value="1"/>
</dbReference>
<feature type="transmembrane region" description="Helical" evidence="16">
    <location>
        <begin position="20"/>
        <end position="36"/>
    </location>
</feature>
<dbReference type="STRING" id="531814.SAMN04487944_12057"/>
<evidence type="ECO:0000256" key="14">
    <source>
        <dbReference type="PIRSR" id="PIRSR618044-2"/>
    </source>
</evidence>
<proteinExistence type="inferred from homology"/>
<dbReference type="Pfam" id="PF00768">
    <property type="entry name" value="Peptidase_S11"/>
    <property type="match status" value="1"/>
</dbReference>
<keyword evidence="5 18" id="KW-0121">Carboxypeptidase</keyword>
<dbReference type="EMBL" id="FOGL01000020">
    <property type="protein sequence ID" value="SES14993.1"/>
    <property type="molecule type" value="Genomic_DNA"/>
</dbReference>
<keyword evidence="19" id="KW-1185">Reference proteome</keyword>
<dbReference type="GO" id="GO:0009002">
    <property type="term" value="F:serine-type D-Ala-D-Ala carboxypeptidase activity"/>
    <property type="evidence" value="ECO:0007669"/>
    <property type="project" value="UniProtKB-EC"/>
</dbReference>
<dbReference type="InterPro" id="IPR012338">
    <property type="entry name" value="Beta-lactam/transpept-like"/>
</dbReference>
<sequence>MFSCKKLLEVKNVRNLSKKISILFMITLLFIASFAIKPIEGQAATSLEVSAESAIVVDAKTGKILYQKNADQLLPPASMTKMMTEYLVLEAINNGDISWETTTQISDYPFSISADPTFSGIGLIQDQNYTVRQLYEGMSIISDNATTIALTELIAGSESEFVKMMNAKAEEMGLPEYQFVNSTGLSNADLGANYPEGTEPDADNLLSARSAALLAYHLINDYPEALDFSSMISSELDGRPLENLNWMLPWEDNNFTQFGYEGVDGLKTGYTTEAGYCFTGTAQQGDRRVITVVMKTDSKGERFLETKKLMEYGFSQFSQTELFPAGYQLDGESTLSVAKGKEEEVDLETAESVTAMVKNGEEELYHIEYQIDESLLNEEGELTAPIEKGDKIGEAVLSYSGEEEIAYLNGIGAQQKVDLVASETVEKANWFMLTMGAIGDFFGNLFGSIADFVKGLFD</sequence>
<evidence type="ECO:0000256" key="4">
    <source>
        <dbReference type="ARBA" id="ARBA00012448"/>
    </source>
</evidence>
<dbReference type="Proteomes" id="UP000199687">
    <property type="component" value="Unassembled WGS sequence"/>
</dbReference>
<evidence type="ECO:0000256" key="2">
    <source>
        <dbReference type="ARBA" id="ARBA00004752"/>
    </source>
</evidence>
<gene>
    <name evidence="18" type="ORF">SAMN04487944_12057</name>
</gene>
<evidence type="ECO:0000256" key="10">
    <source>
        <dbReference type="ARBA" id="ARBA00022984"/>
    </source>
</evidence>
<dbReference type="Gene3D" id="3.40.710.10">
    <property type="entry name" value="DD-peptidase/beta-lactamase superfamily"/>
    <property type="match status" value="1"/>
</dbReference>
<evidence type="ECO:0000256" key="5">
    <source>
        <dbReference type="ARBA" id="ARBA00022645"/>
    </source>
</evidence>
<dbReference type="GO" id="GO:0008360">
    <property type="term" value="P:regulation of cell shape"/>
    <property type="evidence" value="ECO:0007669"/>
    <property type="project" value="UniProtKB-KW"/>
</dbReference>
<organism evidence="18 19">
    <name type="scientific">Gracilibacillus ureilyticus</name>
    <dbReference type="NCBI Taxonomy" id="531814"/>
    <lineage>
        <taxon>Bacteria</taxon>
        <taxon>Bacillati</taxon>
        <taxon>Bacillota</taxon>
        <taxon>Bacilli</taxon>
        <taxon>Bacillales</taxon>
        <taxon>Bacillaceae</taxon>
        <taxon>Gracilibacillus</taxon>
    </lineage>
</organism>
<evidence type="ECO:0000256" key="12">
    <source>
        <dbReference type="ARBA" id="ARBA00034000"/>
    </source>
</evidence>
<keyword evidence="8" id="KW-0378">Hydrolase</keyword>
<dbReference type="PRINTS" id="PR00725">
    <property type="entry name" value="DADACBPTASE1"/>
</dbReference>
<dbReference type="Gene3D" id="2.60.410.10">
    <property type="entry name" value="D-Ala-D-Ala carboxypeptidase, C-terminal domain"/>
    <property type="match status" value="1"/>
</dbReference>
<dbReference type="UniPathway" id="UPA00219"/>
<dbReference type="SMART" id="SM00936">
    <property type="entry name" value="PBP5_C"/>
    <property type="match status" value="1"/>
</dbReference>
<comment type="similarity">
    <text evidence="3 15">Belongs to the peptidase S11 family.</text>
</comment>
<protein>
    <recommendedName>
        <fullName evidence="4">serine-type D-Ala-D-Ala carboxypeptidase</fullName>
        <ecNumber evidence="4">3.4.16.4</ecNumber>
    </recommendedName>
</protein>
<dbReference type="GO" id="GO:0009252">
    <property type="term" value="P:peptidoglycan biosynthetic process"/>
    <property type="evidence" value="ECO:0007669"/>
    <property type="project" value="UniProtKB-UniPathway"/>
</dbReference>
<dbReference type="PANTHER" id="PTHR21581:SF11">
    <property type="entry name" value="D-ALANYL-D-ALANINE CARBOXYPEPTIDASE DACA"/>
    <property type="match status" value="1"/>
</dbReference>
<comment type="catalytic activity">
    <reaction evidence="12">
        <text>Preferential cleavage: (Ac)2-L-Lys-D-Ala-|-D-Ala. Also transpeptidation of peptidyl-alanyl moieties that are N-acyl substituents of D-alanine.</text>
        <dbReference type="EC" id="3.4.16.4"/>
    </reaction>
</comment>
<evidence type="ECO:0000256" key="3">
    <source>
        <dbReference type="ARBA" id="ARBA00007164"/>
    </source>
</evidence>
<feature type="active site" description="Acyl-ester intermediate" evidence="13">
    <location>
        <position position="78"/>
    </location>
</feature>
<evidence type="ECO:0000256" key="7">
    <source>
        <dbReference type="ARBA" id="ARBA00022729"/>
    </source>
</evidence>
<name>A0A1H9V151_9BACI</name>
<evidence type="ECO:0000259" key="17">
    <source>
        <dbReference type="SMART" id="SM00936"/>
    </source>
</evidence>
<evidence type="ECO:0000313" key="19">
    <source>
        <dbReference type="Proteomes" id="UP000199687"/>
    </source>
</evidence>
<dbReference type="InterPro" id="IPR012907">
    <property type="entry name" value="Peptidase_S11_C"/>
</dbReference>
<evidence type="ECO:0000256" key="9">
    <source>
        <dbReference type="ARBA" id="ARBA00022960"/>
    </source>
</evidence>
<evidence type="ECO:0000313" key="18">
    <source>
        <dbReference type="EMBL" id="SES14993.1"/>
    </source>
</evidence>
<evidence type="ECO:0000256" key="16">
    <source>
        <dbReference type="SAM" id="Phobius"/>
    </source>
</evidence>
<keyword evidence="16" id="KW-0812">Transmembrane</keyword>
<dbReference type="GO" id="GO:0071555">
    <property type="term" value="P:cell wall organization"/>
    <property type="evidence" value="ECO:0007669"/>
    <property type="project" value="UniProtKB-KW"/>
</dbReference>
<evidence type="ECO:0000256" key="15">
    <source>
        <dbReference type="RuleBase" id="RU004016"/>
    </source>
</evidence>
<evidence type="ECO:0000256" key="1">
    <source>
        <dbReference type="ARBA" id="ARBA00003217"/>
    </source>
</evidence>
<keyword evidence="16" id="KW-0472">Membrane</keyword>
<comment type="function">
    <text evidence="1">Removes C-terminal D-alanyl residues from sugar-peptide cell wall precursors.</text>
</comment>
<dbReference type="InterPro" id="IPR018044">
    <property type="entry name" value="Peptidase_S11"/>
</dbReference>
<dbReference type="PANTHER" id="PTHR21581">
    <property type="entry name" value="D-ALANYL-D-ALANINE CARBOXYPEPTIDASE"/>
    <property type="match status" value="1"/>
</dbReference>
<dbReference type="EC" id="3.4.16.4" evidence="4"/>